<organism evidence="1 2">
    <name type="scientific">Anaerotruncus colihominis</name>
    <dbReference type="NCBI Taxonomy" id="169435"/>
    <lineage>
        <taxon>Bacteria</taxon>
        <taxon>Bacillati</taxon>
        <taxon>Bacillota</taxon>
        <taxon>Clostridia</taxon>
        <taxon>Eubacteriales</taxon>
        <taxon>Oscillospiraceae</taxon>
        <taxon>Anaerotruncus</taxon>
    </lineage>
</organism>
<proteinExistence type="predicted"/>
<protein>
    <submittedName>
        <fullName evidence="1">Uncharacterized protein</fullName>
    </submittedName>
</protein>
<evidence type="ECO:0000313" key="2">
    <source>
        <dbReference type="Proteomes" id="UP000196386"/>
    </source>
</evidence>
<comment type="caution">
    <text evidence="1">The sequence shown here is derived from an EMBL/GenBank/DDBJ whole genome shotgun (WGS) entry which is preliminary data.</text>
</comment>
<evidence type="ECO:0000313" key="1">
    <source>
        <dbReference type="EMBL" id="OUP69822.1"/>
    </source>
</evidence>
<reference evidence="2" key="1">
    <citation type="submission" date="2017-04" db="EMBL/GenBank/DDBJ databases">
        <title>Function of individual gut microbiota members based on whole genome sequencing of pure cultures obtained from chicken caecum.</title>
        <authorList>
            <person name="Medvecky M."/>
            <person name="Cejkova D."/>
            <person name="Polansky O."/>
            <person name="Karasova D."/>
            <person name="Kubasova T."/>
            <person name="Cizek A."/>
            <person name="Rychlik I."/>
        </authorList>
    </citation>
    <scope>NUCLEOTIDE SEQUENCE [LARGE SCALE GENOMIC DNA]</scope>
    <source>
        <strain evidence="2">An175</strain>
    </source>
</reference>
<name>A0A1Y4MSF6_9FIRM</name>
<accession>A0A1Y4MSF6</accession>
<dbReference type="Proteomes" id="UP000196386">
    <property type="component" value="Unassembled WGS sequence"/>
</dbReference>
<dbReference type="AlphaFoldDB" id="A0A1Y4MSF6"/>
<sequence>MSHSKLIKRGRSLYIDRWNPAAKKYIHSCCVCGQKGYRTEIENDGFCCTPEKRAIYNALVKTMSRLSLDEWGRCADCAGVQDANG</sequence>
<dbReference type="EMBL" id="NFKP01000007">
    <property type="protein sequence ID" value="OUP69822.1"/>
    <property type="molecule type" value="Genomic_DNA"/>
</dbReference>
<gene>
    <name evidence="1" type="ORF">B5F11_07505</name>
</gene>